<proteinExistence type="predicted"/>
<organism evidence="1 2">
    <name type="scientific">Bianquea renquensis</name>
    <dbReference type="NCBI Taxonomy" id="2763661"/>
    <lineage>
        <taxon>Bacteria</taxon>
        <taxon>Bacillati</taxon>
        <taxon>Bacillota</taxon>
        <taxon>Clostridia</taxon>
        <taxon>Eubacteriales</taxon>
        <taxon>Bianqueaceae</taxon>
        <taxon>Bianquea</taxon>
    </lineage>
</organism>
<dbReference type="RefSeq" id="WP_177719024.1">
    <property type="nucleotide sequence ID" value="NZ_JACRSQ010000008.1"/>
</dbReference>
<evidence type="ECO:0000313" key="2">
    <source>
        <dbReference type="Proteomes" id="UP000657006"/>
    </source>
</evidence>
<protein>
    <submittedName>
        <fullName evidence="1">Uncharacterized protein</fullName>
    </submittedName>
</protein>
<name>A0A926I1I3_9FIRM</name>
<comment type="caution">
    <text evidence="1">The sequence shown here is derived from an EMBL/GenBank/DDBJ whole genome shotgun (WGS) entry which is preliminary data.</text>
</comment>
<gene>
    <name evidence="1" type="ORF">H8730_07165</name>
</gene>
<dbReference type="AlphaFoldDB" id="A0A926I1I3"/>
<dbReference type="Proteomes" id="UP000657006">
    <property type="component" value="Unassembled WGS sequence"/>
</dbReference>
<sequence length="96" mass="11072">MQKEELIQKFNELGIEDMAEVTELNELRGDFINLEYNLPSGQRIKLWDDSKLYYGAEICKKNSERCYGLAADDRYLLVCEYGDGGSDAEIVLLKRL</sequence>
<keyword evidence="2" id="KW-1185">Reference proteome</keyword>
<dbReference type="EMBL" id="JACRSQ010000008">
    <property type="protein sequence ID" value="MBC8543320.1"/>
    <property type="molecule type" value="Genomic_DNA"/>
</dbReference>
<reference evidence="1" key="1">
    <citation type="submission" date="2020-08" db="EMBL/GenBank/DDBJ databases">
        <title>Genome public.</title>
        <authorList>
            <person name="Liu C."/>
            <person name="Sun Q."/>
        </authorList>
    </citation>
    <scope>NUCLEOTIDE SEQUENCE</scope>
    <source>
        <strain evidence="1">NSJ-32</strain>
    </source>
</reference>
<evidence type="ECO:0000313" key="1">
    <source>
        <dbReference type="EMBL" id="MBC8543320.1"/>
    </source>
</evidence>
<accession>A0A926I1I3</accession>